<dbReference type="Gene3D" id="3.40.50.1240">
    <property type="entry name" value="Phosphoglycerate mutase-like"/>
    <property type="match status" value="1"/>
</dbReference>
<dbReference type="AlphaFoldDB" id="A0A1K1U1W0"/>
<accession>A0A1K1U1W0</accession>
<keyword evidence="1" id="KW-0732">Signal</keyword>
<dbReference type="OrthoDB" id="8685508at2"/>
<feature type="chain" id="PRO_5011978441" evidence="1">
    <location>
        <begin position="21"/>
        <end position="208"/>
    </location>
</feature>
<dbReference type="RefSeq" id="WP_072324635.1">
    <property type="nucleotide sequence ID" value="NZ_FPJW01000001.1"/>
</dbReference>
<dbReference type="Proteomes" id="UP000182350">
    <property type="component" value="Unassembled WGS sequence"/>
</dbReference>
<dbReference type="InterPro" id="IPR013078">
    <property type="entry name" value="His_Pase_superF_clade-1"/>
</dbReference>
<evidence type="ECO:0000313" key="3">
    <source>
        <dbReference type="Proteomes" id="UP000182350"/>
    </source>
</evidence>
<name>A0A1K1U1W0_9GAMM</name>
<sequence>MLRKRLSGFLLLLLIPTVQADFEVKSLTPALLHEVRAGGYVLYIRHGSTDSSIPDQVPVQLDKCETQRPLTEAGLRQMQQVGENIRQLGLPLGDIHVSPFCRTQASANAAFGEGNWQLEKLLMYTAAMTRAEKEPVVARTRELLSAPVTQPGVNRGILAHGPNLAETLRYFPPEGTLVIIRPLGNGQFEYQASIRPDDWAGILESQQK</sequence>
<dbReference type="EMBL" id="FPJW01000001">
    <property type="protein sequence ID" value="SFX06754.1"/>
    <property type="molecule type" value="Genomic_DNA"/>
</dbReference>
<gene>
    <name evidence="2" type="ORF">SAMN02745752_00410</name>
</gene>
<evidence type="ECO:0000256" key="1">
    <source>
        <dbReference type="SAM" id="SignalP"/>
    </source>
</evidence>
<proteinExistence type="predicted"/>
<evidence type="ECO:0000313" key="2">
    <source>
        <dbReference type="EMBL" id="SFX06754.1"/>
    </source>
</evidence>
<organism evidence="2 3">
    <name type="scientific">Marinospirillum alkaliphilum DSM 21637</name>
    <dbReference type="NCBI Taxonomy" id="1122209"/>
    <lineage>
        <taxon>Bacteria</taxon>
        <taxon>Pseudomonadati</taxon>
        <taxon>Pseudomonadota</taxon>
        <taxon>Gammaproteobacteria</taxon>
        <taxon>Oceanospirillales</taxon>
        <taxon>Oceanospirillaceae</taxon>
        <taxon>Marinospirillum</taxon>
    </lineage>
</organism>
<keyword evidence="3" id="KW-1185">Reference proteome</keyword>
<dbReference type="STRING" id="1122209.SAMN02745752_00410"/>
<dbReference type="Pfam" id="PF00300">
    <property type="entry name" value="His_Phos_1"/>
    <property type="match status" value="1"/>
</dbReference>
<protein>
    <submittedName>
        <fullName evidence="2">Histidine phosphatase superfamily (Branch 1)</fullName>
    </submittedName>
</protein>
<dbReference type="SUPFAM" id="SSF53254">
    <property type="entry name" value="Phosphoglycerate mutase-like"/>
    <property type="match status" value="1"/>
</dbReference>
<dbReference type="InterPro" id="IPR029033">
    <property type="entry name" value="His_PPase_superfam"/>
</dbReference>
<dbReference type="CDD" id="cd07040">
    <property type="entry name" value="HP"/>
    <property type="match status" value="1"/>
</dbReference>
<reference evidence="2 3" key="1">
    <citation type="submission" date="2016-11" db="EMBL/GenBank/DDBJ databases">
        <authorList>
            <person name="Jaros S."/>
            <person name="Januszkiewicz K."/>
            <person name="Wedrychowicz H."/>
        </authorList>
    </citation>
    <scope>NUCLEOTIDE SEQUENCE [LARGE SCALE GENOMIC DNA]</scope>
    <source>
        <strain evidence="2 3">DSM 21637</strain>
    </source>
</reference>
<feature type="signal peptide" evidence="1">
    <location>
        <begin position="1"/>
        <end position="20"/>
    </location>
</feature>